<dbReference type="PANTHER" id="PTHR43314">
    <property type="match status" value="1"/>
</dbReference>
<evidence type="ECO:0000313" key="12">
    <source>
        <dbReference type="Proteomes" id="UP001445335"/>
    </source>
</evidence>
<comment type="catalytic activity">
    <reaction evidence="8">
        <text>2 reduced [2Fe-2S]-[ferredoxin] + NADP(+) + H(+) = 2 oxidized [2Fe-2S]-[ferredoxin] + NADPH</text>
        <dbReference type="Rhea" id="RHEA:20125"/>
        <dbReference type="Rhea" id="RHEA-COMP:10000"/>
        <dbReference type="Rhea" id="RHEA-COMP:10001"/>
        <dbReference type="ChEBI" id="CHEBI:15378"/>
        <dbReference type="ChEBI" id="CHEBI:33737"/>
        <dbReference type="ChEBI" id="CHEBI:33738"/>
        <dbReference type="ChEBI" id="CHEBI:57783"/>
        <dbReference type="ChEBI" id="CHEBI:58349"/>
        <dbReference type="EC" id="1.18.1.2"/>
    </reaction>
</comment>
<evidence type="ECO:0000256" key="7">
    <source>
        <dbReference type="ARBA" id="ARBA00023002"/>
    </source>
</evidence>
<feature type="binding site" evidence="9">
    <location>
        <position position="501"/>
    </location>
    <ligand>
        <name>NADP(+)</name>
        <dbReference type="ChEBI" id="CHEBI:58349"/>
    </ligand>
</feature>
<dbReference type="InterPro" id="IPR015701">
    <property type="entry name" value="FNR"/>
</dbReference>
<evidence type="ECO:0000256" key="8">
    <source>
        <dbReference type="ARBA" id="ARBA00047776"/>
    </source>
</evidence>
<proteinExistence type="inferred from homology"/>
<dbReference type="Pfam" id="PF01546">
    <property type="entry name" value="Peptidase_M20"/>
    <property type="match status" value="1"/>
</dbReference>
<dbReference type="Pfam" id="PF00175">
    <property type="entry name" value="NAD_binding_1"/>
    <property type="match status" value="1"/>
</dbReference>
<evidence type="ECO:0000256" key="1">
    <source>
        <dbReference type="ARBA" id="ARBA00001974"/>
    </source>
</evidence>
<dbReference type="InterPro" id="IPR036264">
    <property type="entry name" value="Bact_exopeptidase_dim_dom"/>
</dbReference>
<gene>
    <name evidence="11" type="ORF">WJX81_004737</name>
</gene>
<feature type="binding site" evidence="9">
    <location>
        <begin position="643"/>
        <end position="644"/>
    </location>
    <ligand>
        <name>NADP(+)</name>
        <dbReference type="ChEBI" id="CHEBI:58349"/>
    </ligand>
</feature>
<reference evidence="11 12" key="1">
    <citation type="journal article" date="2024" name="Nat. Commun.">
        <title>Phylogenomics reveals the evolutionary origins of lichenization in chlorophyte algae.</title>
        <authorList>
            <person name="Puginier C."/>
            <person name="Libourel C."/>
            <person name="Otte J."/>
            <person name="Skaloud P."/>
            <person name="Haon M."/>
            <person name="Grisel S."/>
            <person name="Petersen M."/>
            <person name="Berrin J.G."/>
            <person name="Delaux P.M."/>
            <person name="Dal Grande F."/>
            <person name="Keller J."/>
        </authorList>
    </citation>
    <scope>NUCLEOTIDE SEQUENCE [LARGE SCALE GENOMIC DNA]</scope>
    <source>
        <strain evidence="11 12">SAG 245.80</strain>
    </source>
</reference>
<feature type="binding site" evidence="9">
    <location>
        <position position="521"/>
    </location>
    <ligand>
        <name>NADP(+)</name>
        <dbReference type="ChEBI" id="CHEBI:58349"/>
    </ligand>
</feature>
<dbReference type="Gene3D" id="3.40.50.80">
    <property type="entry name" value="Nucleotide-binding domain of ferredoxin-NADP reductase (FNR) module"/>
    <property type="match status" value="1"/>
</dbReference>
<evidence type="ECO:0000256" key="9">
    <source>
        <dbReference type="PIRSR" id="PIRSR000361-1"/>
    </source>
</evidence>
<dbReference type="PROSITE" id="PS51384">
    <property type="entry name" value="FAD_FR"/>
    <property type="match status" value="1"/>
</dbReference>
<keyword evidence="6 9" id="KW-0521">NADP</keyword>
<dbReference type="GO" id="GO:0016787">
    <property type="term" value="F:hydrolase activity"/>
    <property type="evidence" value="ECO:0007669"/>
    <property type="project" value="InterPro"/>
</dbReference>
<evidence type="ECO:0000256" key="4">
    <source>
        <dbReference type="ARBA" id="ARBA00022630"/>
    </source>
</evidence>
<sequence length="722" mass="78702">MEVQRVAEWSLLLRWEGRDSALQPGLCISHLDVVPAGDAGRWTHPPFSGAVQDGYVWGRGAIDVKFGVTALLEAVSQLLRSGFKPERTLLLAFGHDEEVGGLGAAATAALLQAIGTELAWILDEGGPVLQDGMRPFLPDGAALALVGTAEKGEERLELEVFGRGGHASMPPRHGSAALDLVRALAALERSQDAPRLVEPVPALLQALGSGARGAALRWVLRSSRSWPVRAVLARVLAAEASGETAALVRSTLALTQLDTPGAAGNVVPVAARARFNARLLPGTRTLHAPSLRRARLLPGDASMEPRLRKRIQAILGDDVGGQRWRLTRLSGRPASTVAPADGRAFELVRRAAQETLTAGQALVVAPFLLVAATDSRHYTHLAGGRGALRFLPAALNRTAGDLRRVHGIDERLAVTRRPVPLELEKGDLPMNTFNNKKAFKATVKSVERIVGPKATGETCHIIIETRGEIPFWEGQSYGIIPPGTKVNSKGKEVPHGARLYSIAASRYGDNFDGQTTSLCVRRATYWCPEMKAEDPAKKGLCSNFLCDAKPGDEVTMTGPTGKILLMPEDPNAVFIMVATGTGIAPYRSFLRRMFLEDVPNYKFTGLAWLFMGVANSDAKLYDDEFQDILNTYPDQFRLDYALSREQTNQRGGKMYIQDKVEEYSDEVFDLLDNGAHIYFCGLKGMMPGIQEMLERVSKEKGMVWEEFFGKLKSNSQWHVEVY</sequence>
<dbReference type="InterPro" id="IPR001709">
    <property type="entry name" value="Flavoprot_Pyr_Nucl_cyt_Rdtase"/>
</dbReference>
<dbReference type="InterPro" id="IPR002933">
    <property type="entry name" value="Peptidase_M20"/>
</dbReference>
<feature type="binding site" evidence="9">
    <location>
        <begin position="681"/>
        <end position="682"/>
    </location>
    <ligand>
        <name>NADP(+)</name>
        <dbReference type="ChEBI" id="CHEBI:58349"/>
    </ligand>
</feature>
<evidence type="ECO:0000256" key="3">
    <source>
        <dbReference type="ARBA" id="ARBA00013223"/>
    </source>
</evidence>
<accession>A0AAW1QJ64</accession>
<protein>
    <recommendedName>
        <fullName evidence="3">ferredoxin--NADP(+) reductase</fullName>
        <ecNumber evidence="3">1.18.1.2</ecNumber>
    </recommendedName>
</protein>
<dbReference type="InterPro" id="IPR017938">
    <property type="entry name" value="Riboflavin_synthase-like_b-brl"/>
</dbReference>
<dbReference type="AlphaFoldDB" id="A0AAW1QJ64"/>
<keyword evidence="7" id="KW-0560">Oxidoreductase</keyword>
<evidence type="ECO:0000256" key="2">
    <source>
        <dbReference type="ARBA" id="ARBA00008312"/>
    </source>
</evidence>
<feature type="binding site" evidence="9">
    <location>
        <position position="581"/>
    </location>
    <ligand>
        <name>NADP(+)</name>
        <dbReference type="ChEBI" id="CHEBI:58349"/>
    </ligand>
</feature>
<dbReference type="CDD" id="cd06208">
    <property type="entry name" value="CYPOR_like_FNR"/>
    <property type="match status" value="1"/>
</dbReference>
<dbReference type="Gene3D" id="2.40.30.10">
    <property type="entry name" value="Translation factors"/>
    <property type="match status" value="1"/>
</dbReference>
<dbReference type="FunFam" id="3.40.50.80:FF:000008">
    <property type="entry name" value="Ferredoxin--NADP reductase, chloroplastic"/>
    <property type="match status" value="1"/>
</dbReference>
<dbReference type="Gene3D" id="3.40.630.10">
    <property type="entry name" value="Zn peptidases"/>
    <property type="match status" value="1"/>
</dbReference>
<dbReference type="Pfam" id="PF07687">
    <property type="entry name" value="M20_dimer"/>
    <property type="match status" value="1"/>
</dbReference>
<dbReference type="InterPro" id="IPR017927">
    <property type="entry name" value="FAD-bd_FR_type"/>
</dbReference>
<evidence type="ECO:0000256" key="6">
    <source>
        <dbReference type="ARBA" id="ARBA00022857"/>
    </source>
</evidence>
<dbReference type="Gene3D" id="3.30.70.360">
    <property type="match status" value="1"/>
</dbReference>
<dbReference type="EC" id="1.18.1.2" evidence="3"/>
<dbReference type="InterPro" id="IPR011650">
    <property type="entry name" value="Peptidase_M20_dimer"/>
</dbReference>
<dbReference type="InterPro" id="IPR039261">
    <property type="entry name" value="FNR_nucleotide-bd"/>
</dbReference>
<dbReference type="Gene3D" id="1.10.150.900">
    <property type="match status" value="1"/>
</dbReference>
<dbReference type="SUPFAM" id="SSF52343">
    <property type="entry name" value="Ferredoxin reductase-like, C-terminal NADP-linked domain"/>
    <property type="match status" value="1"/>
</dbReference>
<dbReference type="InterPro" id="IPR035442">
    <property type="entry name" value="FNR_plant_Cyanobacteria"/>
</dbReference>
<dbReference type="EMBL" id="JALJOU010000102">
    <property type="protein sequence ID" value="KAK9821429.1"/>
    <property type="molecule type" value="Genomic_DNA"/>
</dbReference>
<dbReference type="PRINTS" id="PR00371">
    <property type="entry name" value="FPNCR"/>
</dbReference>
<keyword evidence="4" id="KW-0285">Flavoprotein</keyword>
<feature type="domain" description="FAD-binding FR-type" evidence="10">
    <location>
        <begin position="436"/>
        <end position="566"/>
    </location>
</feature>
<dbReference type="SUPFAM" id="SSF55031">
    <property type="entry name" value="Bacterial exopeptidase dimerisation domain"/>
    <property type="match status" value="1"/>
</dbReference>
<comment type="cofactor">
    <cofactor evidence="1">
        <name>FAD</name>
        <dbReference type="ChEBI" id="CHEBI:57692"/>
    </cofactor>
</comment>
<dbReference type="PIRSF" id="PIRSF501178">
    <property type="entry name" value="FNR-PetH"/>
    <property type="match status" value="1"/>
</dbReference>
<organism evidence="11 12">
    <name type="scientific">Elliptochloris bilobata</name>
    <dbReference type="NCBI Taxonomy" id="381761"/>
    <lineage>
        <taxon>Eukaryota</taxon>
        <taxon>Viridiplantae</taxon>
        <taxon>Chlorophyta</taxon>
        <taxon>core chlorophytes</taxon>
        <taxon>Trebouxiophyceae</taxon>
        <taxon>Trebouxiophyceae incertae sedis</taxon>
        <taxon>Elliptochloris clade</taxon>
        <taxon>Elliptochloris</taxon>
    </lineage>
</organism>
<evidence type="ECO:0000256" key="5">
    <source>
        <dbReference type="ARBA" id="ARBA00022827"/>
    </source>
</evidence>
<dbReference type="InterPro" id="IPR001433">
    <property type="entry name" value="OxRdtase_FAD/NAD-bd"/>
</dbReference>
<comment type="caution">
    <text evidence="11">The sequence shown here is derived from an EMBL/GenBank/DDBJ whole genome shotgun (WGS) entry which is preliminary data.</text>
</comment>
<dbReference type="SUPFAM" id="SSF63380">
    <property type="entry name" value="Riboflavin synthase domain-like"/>
    <property type="match status" value="1"/>
</dbReference>
<feature type="binding site" evidence="9">
    <location>
        <position position="720"/>
    </location>
    <ligand>
        <name>NADP(+)</name>
        <dbReference type="ChEBI" id="CHEBI:58349"/>
    </ligand>
</feature>
<evidence type="ECO:0000259" key="10">
    <source>
        <dbReference type="PROSITE" id="PS51384"/>
    </source>
</evidence>
<keyword evidence="12" id="KW-1185">Reference proteome</keyword>
<feature type="binding site" evidence="9">
    <location>
        <position position="653"/>
    </location>
    <ligand>
        <name>NADP(+)</name>
        <dbReference type="ChEBI" id="CHEBI:58349"/>
    </ligand>
</feature>
<name>A0AAW1QJ64_9CHLO</name>
<evidence type="ECO:0000313" key="11">
    <source>
        <dbReference type="EMBL" id="KAK9821429.1"/>
    </source>
</evidence>
<dbReference type="Proteomes" id="UP001445335">
    <property type="component" value="Unassembled WGS sequence"/>
</dbReference>
<comment type="similarity">
    <text evidence="2">Belongs to the ferredoxin--NADP reductase type 1 family.</text>
</comment>
<dbReference type="SUPFAM" id="SSF53187">
    <property type="entry name" value="Zn-dependent exopeptidases"/>
    <property type="match status" value="1"/>
</dbReference>
<keyword evidence="5" id="KW-0274">FAD</keyword>
<dbReference type="GO" id="GO:0004324">
    <property type="term" value="F:ferredoxin-NADP+ reductase activity"/>
    <property type="evidence" value="ECO:0007669"/>
    <property type="project" value="UniProtKB-EC"/>
</dbReference>
<dbReference type="PIRSF" id="PIRSF000361">
    <property type="entry name" value="Frd-NADP+_RD"/>
    <property type="match status" value="1"/>
</dbReference>